<name>A0A0V8JFL4_9BACL</name>
<keyword evidence="1" id="KW-0472">Membrane</keyword>
<dbReference type="RefSeq" id="WP_061971291.1">
    <property type="nucleotide sequence ID" value="NZ_FMAV01000001.1"/>
</dbReference>
<dbReference type="SMART" id="SM00014">
    <property type="entry name" value="acidPPc"/>
    <property type="match status" value="1"/>
</dbReference>
<sequence>MNNMIFHWVNSWATQSAILDKSMILLSSSVSYTAAAIMLMLWFTSGKMNDIENKRTAIYAGCTVALALVLNIIFHLVYYHPRPFAVQHVHKLIPHAKDSSFVSDHALVVFSIAWILWMRSSTWRIPVLCWAALVGISRIFVGVHYPVDVAGSALLAYACGYLILHFSAKLEPFVQFVMNLSRKVKFFQDKELERKEKL</sequence>
<evidence type="ECO:0000313" key="3">
    <source>
        <dbReference type="EMBL" id="KSU85858.1"/>
    </source>
</evidence>
<feature type="transmembrane region" description="Helical" evidence="1">
    <location>
        <begin position="99"/>
        <end position="118"/>
    </location>
</feature>
<comment type="caution">
    <text evidence="3">The sequence shown here is derived from an EMBL/GenBank/DDBJ whole genome shotgun (WGS) entry which is preliminary data.</text>
</comment>
<dbReference type="PANTHER" id="PTHR14969">
    <property type="entry name" value="SPHINGOSINE-1-PHOSPHATE PHOSPHOHYDROLASE"/>
    <property type="match status" value="1"/>
</dbReference>
<dbReference type="Proteomes" id="UP000054099">
    <property type="component" value="Unassembled WGS sequence"/>
</dbReference>
<reference evidence="3 4" key="1">
    <citation type="journal article" date="2014" name="Antonie Van Leeuwenhoek">
        <title>Fictibacillus enclensis sp. nov., isolated from marine sediment.</title>
        <authorList>
            <person name="Dastager S.G."/>
            <person name="Mawlankar R."/>
            <person name="Srinivasan K."/>
            <person name="Tang S.K."/>
            <person name="Lee J.C."/>
            <person name="Ramana V.V."/>
            <person name="Shouche Y.S."/>
        </authorList>
    </citation>
    <scope>NUCLEOTIDE SEQUENCE [LARGE SCALE GENOMIC DNA]</scope>
    <source>
        <strain evidence="3 4">NIO-1003</strain>
    </source>
</reference>
<evidence type="ECO:0000313" key="4">
    <source>
        <dbReference type="Proteomes" id="UP000054099"/>
    </source>
</evidence>
<feature type="transmembrane region" description="Helical" evidence="1">
    <location>
        <begin position="125"/>
        <end position="143"/>
    </location>
</feature>
<proteinExistence type="predicted"/>
<dbReference type="AlphaFoldDB" id="A0A0V8JFL4"/>
<feature type="domain" description="Phosphatidic acid phosphatase type 2/haloperoxidase" evidence="2">
    <location>
        <begin position="60"/>
        <end position="164"/>
    </location>
</feature>
<dbReference type="Gene3D" id="1.20.144.10">
    <property type="entry name" value="Phosphatidic acid phosphatase type 2/haloperoxidase"/>
    <property type="match status" value="1"/>
</dbReference>
<keyword evidence="4" id="KW-1185">Reference proteome</keyword>
<protein>
    <submittedName>
        <fullName evidence="3">Phosphoesterase</fullName>
    </submittedName>
</protein>
<gene>
    <name evidence="3" type="ORF">AS030_10325</name>
</gene>
<feature type="transmembrane region" description="Helical" evidence="1">
    <location>
        <begin position="56"/>
        <end position="79"/>
    </location>
</feature>
<dbReference type="SUPFAM" id="SSF48317">
    <property type="entry name" value="Acid phosphatase/Vanadium-dependent haloperoxidase"/>
    <property type="match status" value="1"/>
</dbReference>
<evidence type="ECO:0000259" key="2">
    <source>
        <dbReference type="SMART" id="SM00014"/>
    </source>
</evidence>
<keyword evidence="1" id="KW-1133">Transmembrane helix</keyword>
<dbReference type="InterPro" id="IPR036938">
    <property type="entry name" value="PAP2/HPO_sf"/>
</dbReference>
<dbReference type="GO" id="GO:0050380">
    <property type="term" value="F:undecaprenyl-diphosphatase activity"/>
    <property type="evidence" value="ECO:0007669"/>
    <property type="project" value="InterPro"/>
</dbReference>
<dbReference type="PANTHER" id="PTHR14969:SF58">
    <property type="entry name" value="UNDECAPRENYL-DIPHOSPHATASE BCRC"/>
    <property type="match status" value="1"/>
</dbReference>
<dbReference type="OrthoDB" id="9789113at2"/>
<accession>A0A0V8JFL4</accession>
<dbReference type="CDD" id="cd03385">
    <property type="entry name" value="PAP2_BcrC_like"/>
    <property type="match status" value="1"/>
</dbReference>
<evidence type="ECO:0000256" key="1">
    <source>
        <dbReference type="SAM" id="Phobius"/>
    </source>
</evidence>
<dbReference type="InterPro" id="IPR033879">
    <property type="entry name" value="UPP_Pase"/>
</dbReference>
<dbReference type="EMBL" id="LNQN01000001">
    <property type="protein sequence ID" value="KSU85858.1"/>
    <property type="molecule type" value="Genomic_DNA"/>
</dbReference>
<organism evidence="3 4">
    <name type="scientific">Fictibacillus enclensis</name>
    <dbReference type="NCBI Taxonomy" id="1017270"/>
    <lineage>
        <taxon>Bacteria</taxon>
        <taxon>Bacillati</taxon>
        <taxon>Bacillota</taxon>
        <taxon>Bacilli</taxon>
        <taxon>Bacillales</taxon>
        <taxon>Fictibacillaceae</taxon>
        <taxon>Fictibacillus</taxon>
    </lineage>
</organism>
<feature type="transmembrane region" description="Helical" evidence="1">
    <location>
        <begin position="149"/>
        <end position="168"/>
    </location>
</feature>
<dbReference type="GO" id="GO:0005886">
    <property type="term" value="C:plasma membrane"/>
    <property type="evidence" value="ECO:0007669"/>
    <property type="project" value="InterPro"/>
</dbReference>
<feature type="transmembrane region" description="Helical" evidence="1">
    <location>
        <begin position="23"/>
        <end position="44"/>
    </location>
</feature>
<dbReference type="InterPro" id="IPR000326">
    <property type="entry name" value="PAP2/HPO"/>
</dbReference>
<keyword evidence="1" id="KW-0812">Transmembrane</keyword>
<dbReference type="Pfam" id="PF01569">
    <property type="entry name" value="PAP2"/>
    <property type="match status" value="1"/>
</dbReference>